<name>A0ABR9XLZ8_9SPHI</name>
<dbReference type="Proteomes" id="UP000632774">
    <property type="component" value="Unassembled WGS sequence"/>
</dbReference>
<dbReference type="EMBL" id="JADFFM010000002">
    <property type="protein sequence ID" value="MBE9668246.1"/>
    <property type="molecule type" value="Genomic_DNA"/>
</dbReference>
<feature type="transmembrane region" description="Helical" evidence="1">
    <location>
        <begin position="241"/>
        <end position="264"/>
    </location>
</feature>
<keyword evidence="3" id="KW-1185">Reference proteome</keyword>
<evidence type="ECO:0000313" key="2">
    <source>
        <dbReference type="EMBL" id="MBE9668246.1"/>
    </source>
</evidence>
<proteinExistence type="predicted"/>
<keyword evidence="1" id="KW-1133">Transmembrane helix</keyword>
<keyword evidence="1" id="KW-0472">Membrane</keyword>
<evidence type="ECO:0000256" key="1">
    <source>
        <dbReference type="SAM" id="Phobius"/>
    </source>
</evidence>
<organism evidence="2 3">
    <name type="scientific">Mucilaginibacter boryungensis</name>
    <dbReference type="NCBI Taxonomy" id="768480"/>
    <lineage>
        <taxon>Bacteria</taxon>
        <taxon>Pseudomonadati</taxon>
        <taxon>Bacteroidota</taxon>
        <taxon>Sphingobacteriia</taxon>
        <taxon>Sphingobacteriales</taxon>
        <taxon>Sphingobacteriaceae</taxon>
        <taxon>Mucilaginibacter</taxon>
    </lineage>
</organism>
<comment type="caution">
    <text evidence="2">The sequence shown here is derived from an EMBL/GenBank/DDBJ whole genome shotgun (WGS) entry which is preliminary data.</text>
</comment>
<reference evidence="2 3" key="1">
    <citation type="submission" date="2020-10" db="EMBL/GenBank/DDBJ databases">
        <title>Mucilaginibacter mali sp. nov., isolated from rhizosphere soil of apple orchard.</title>
        <authorList>
            <person name="Lee J.-S."/>
            <person name="Kim H.S."/>
            <person name="Kim J.-S."/>
        </authorList>
    </citation>
    <scope>NUCLEOTIDE SEQUENCE [LARGE SCALE GENOMIC DNA]</scope>
    <source>
        <strain evidence="2 3">KCTC 23157</strain>
    </source>
</reference>
<sequence>MLRQLYQLKQAAGIAIQVQADGTPVVNACLLDLKHQQLAIEKKLPDVKSLEQLPANLSTKALIALNLSGKGVLTKQLAGTETITAANFNAVLPNGNIGDFYVQQVVSGASSFVAIIRKTEADQWFERFIALGYQPVHLSLGPFPLLPLVPELNFYGETILFDSHEITRSPAGEWSNYTYNPMARASGKIKLQTEVIAENLLLPYAAAFQLILQDKVAPVLAQAAPYHDLLTKKLEAQKFRANASIILIVFFLMLLANFMIFSWLNSSNNELNNKLNQTLQSSNELKVNREHIKENEALLQELGWDNNRNKAGLVDQIAGLLPAEVILTDININPPNAAASQQAKSLVFTNHMIKITGQSEKLLPVNEWIARIKTKSWVKGAALENYNFNNELNTGVFALTVSY</sequence>
<keyword evidence="1" id="KW-0812">Transmembrane</keyword>
<evidence type="ECO:0008006" key="4">
    <source>
        <dbReference type="Google" id="ProtNLM"/>
    </source>
</evidence>
<accession>A0ABR9XLZ8</accession>
<evidence type="ECO:0000313" key="3">
    <source>
        <dbReference type="Proteomes" id="UP000632774"/>
    </source>
</evidence>
<dbReference type="RefSeq" id="WP_194107660.1">
    <property type="nucleotide sequence ID" value="NZ_JADFFM010000002.1"/>
</dbReference>
<protein>
    <recommendedName>
        <fullName evidence="4">Tfp pilus assembly protein PilN</fullName>
    </recommendedName>
</protein>
<gene>
    <name evidence="2" type="ORF">IRJ18_17885</name>
</gene>